<gene>
    <name evidence="2" type="ORF">P2L57_39340</name>
</gene>
<keyword evidence="3" id="KW-1185">Reference proteome</keyword>
<sequence length="252" mass="27210">MTESPSRRLRYVIGAIVAAACLGLVATGWLAWDHSHIHDADIPGDVLLSSDGRSLSTPVAWTGCEDRPRFVAHETAHEVALVLERKRHAFLPKNTVCNGGDDALVTTALSHPLGSRKLTDAITGKSITPFPGANLLRPGYFPKGYVLVNKALLTDSSGPPYHKTRTLTWDSTYQRDTNKAEDPEAIAIIQTIGRSADVPGSPVSINGYSGRLQDGPLPAATWFDGTYTISVRGGDSRIATSELLKIAKYLHR</sequence>
<evidence type="ECO:0000256" key="1">
    <source>
        <dbReference type="SAM" id="Phobius"/>
    </source>
</evidence>
<name>A0ABT5ZEU8_9ACTN</name>
<reference evidence="2 3" key="1">
    <citation type="submission" date="2023-03" db="EMBL/GenBank/DDBJ databases">
        <title>Draft genome sequence of type strain Streptomyces ferralitis JCM 14344.</title>
        <authorList>
            <person name="Klaysubun C."/>
            <person name="Duangmal K."/>
        </authorList>
    </citation>
    <scope>NUCLEOTIDE SEQUENCE [LARGE SCALE GENOMIC DNA]</scope>
    <source>
        <strain evidence="2 3">JCM 14344</strain>
    </source>
</reference>
<comment type="caution">
    <text evidence="2">The sequence shown here is derived from an EMBL/GenBank/DDBJ whole genome shotgun (WGS) entry which is preliminary data.</text>
</comment>
<dbReference type="PROSITE" id="PS51257">
    <property type="entry name" value="PROKAR_LIPOPROTEIN"/>
    <property type="match status" value="1"/>
</dbReference>
<evidence type="ECO:0008006" key="4">
    <source>
        <dbReference type="Google" id="ProtNLM"/>
    </source>
</evidence>
<dbReference type="Proteomes" id="UP001220022">
    <property type="component" value="Unassembled WGS sequence"/>
</dbReference>
<protein>
    <recommendedName>
        <fullName evidence="4">Secreted protein</fullName>
    </recommendedName>
</protein>
<organism evidence="2 3">
    <name type="scientific">Streptantibioticus ferralitis</name>
    <dbReference type="NCBI Taxonomy" id="236510"/>
    <lineage>
        <taxon>Bacteria</taxon>
        <taxon>Bacillati</taxon>
        <taxon>Actinomycetota</taxon>
        <taxon>Actinomycetes</taxon>
        <taxon>Kitasatosporales</taxon>
        <taxon>Streptomycetaceae</taxon>
        <taxon>Streptantibioticus</taxon>
    </lineage>
</organism>
<dbReference type="RefSeq" id="WP_275823314.1">
    <property type="nucleotide sequence ID" value="NZ_BAAANM010000060.1"/>
</dbReference>
<keyword evidence="1" id="KW-0812">Transmembrane</keyword>
<feature type="transmembrane region" description="Helical" evidence="1">
    <location>
        <begin position="12"/>
        <end position="32"/>
    </location>
</feature>
<evidence type="ECO:0000313" key="2">
    <source>
        <dbReference type="EMBL" id="MDF2261555.1"/>
    </source>
</evidence>
<dbReference type="EMBL" id="JARHTQ010000066">
    <property type="protein sequence ID" value="MDF2261555.1"/>
    <property type="molecule type" value="Genomic_DNA"/>
</dbReference>
<proteinExistence type="predicted"/>
<keyword evidence="1" id="KW-1133">Transmembrane helix</keyword>
<evidence type="ECO:0000313" key="3">
    <source>
        <dbReference type="Proteomes" id="UP001220022"/>
    </source>
</evidence>
<keyword evidence="1" id="KW-0472">Membrane</keyword>
<accession>A0ABT5ZEU8</accession>